<comment type="caution">
    <text evidence="1">The sequence shown here is derived from an EMBL/GenBank/DDBJ whole genome shotgun (WGS) entry which is preliminary data.</text>
</comment>
<dbReference type="PANTHER" id="PTHR10151:SF120">
    <property type="entry name" value="BIS(5'-ADENOSYL)-TRIPHOSPHATASE"/>
    <property type="match status" value="1"/>
</dbReference>
<keyword evidence="2" id="KW-1185">Reference proteome</keyword>
<evidence type="ECO:0000313" key="2">
    <source>
        <dbReference type="Proteomes" id="UP001157418"/>
    </source>
</evidence>
<proteinExistence type="predicted"/>
<dbReference type="SUPFAM" id="SSF53649">
    <property type="entry name" value="Alkaline phosphatase-like"/>
    <property type="match status" value="1"/>
</dbReference>
<evidence type="ECO:0000313" key="1">
    <source>
        <dbReference type="EMBL" id="CAH1413560.1"/>
    </source>
</evidence>
<gene>
    <name evidence="1" type="ORF">LVIROSA_LOCUS1518</name>
</gene>
<dbReference type="Gene3D" id="3.40.720.10">
    <property type="entry name" value="Alkaline Phosphatase, subunit A"/>
    <property type="match status" value="1"/>
</dbReference>
<accession>A0AAU9LGG0</accession>
<dbReference type="EMBL" id="CAKMRJ010000001">
    <property type="protein sequence ID" value="CAH1413560.1"/>
    <property type="molecule type" value="Genomic_DNA"/>
</dbReference>
<dbReference type="PANTHER" id="PTHR10151">
    <property type="entry name" value="ECTONUCLEOTIDE PYROPHOSPHATASE/PHOSPHODIESTERASE"/>
    <property type="match status" value="1"/>
</dbReference>
<sequence length="102" mass="11595">MKWWLGEPIWDTVANQGLKAATYFWPGSEVKKGSWAGHWRKTLQVFSVMEKDKISPNLLVCNITIYVLVKSNNLVNHKFVVHEVHLGYFNGGVGYGQTMVEA</sequence>
<organism evidence="1 2">
    <name type="scientific">Lactuca virosa</name>
    <dbReference type="NCBI Taxonomy" id="75947"/>
    <lineage>
        <taxon>Eukaryota</taxon>
        <taxon>Viridiplantae</taxon>
        <taxon>Streptophyta</taxon>
        <taxon>Embryophyta</taxon>
        <taxon>Tracheophyta</taxon>
        <taxon>Spermatophyta</taxon>
        <taxon>Magnoliopsida</taxon>
        <taxon>eudicotyledons</taxon>
        <taxon>Gunneridae</taxon>
        <taxon>Pentapetalae</taxon>
        <taxon>asterids</taxon>
        <taxon>campanulids</taxon>
        <taxon>Asterales</taxon>
        <taxon>Asteraceae</taxon>
        <taxon>Cichorioideae</taxon>
        <taxon>Cichorieae</taxon>
        <taxon>Lactucinae</taxon>
        <taxon>Lactuca</taxon>
    </lineage>
</organism>
<dbReference type="InterPro" id="IPR017850">
    <property type="entry name" value="Alkaline_phosphatase_core_sf"/>
</dbReference>
<dbReference type="AlphaFoldDB" id="A0AAU9LGG0"/>
<protein>
    <submittedName>
        <fullName evidence="1">Uncharacterized protein</fullName>
    </submittedName>
</protein>
<name>A0AAU9LGG0_9ASTR</name>
<reference evidence="1 2" key="1">
    <citation type="submission" date="2022-01" db="EMBL/GenBank/DDBJ databases">
        <authorList>
            <person name="Xiong W."/>
            <person name="Schranz E."/>
        </authorList>
    </citation>
    <scope>NUCLEOTIDE SEQUENCE [LARGE SCALE GENOMIC DNA]</scope>
</reference>
<dbReference type="InterPro" id="IPR002591">
    <property type="entry name" value="Phosphodiest/P_Trfase"/>
</dbReference>
<dbReference type="Pfam" id="PF01663">
    <property type="entry name" value="Phosphodiest"/>
    <property type="match status" value="1"/>
</dbReference>
<dbReference type="GO" id="GO:0016787">
    <property type="term" value="F:hydrolase activity"/>
    <property type="evidence" value="ECO:0007669"/>
    <property type="project" value="UniProtKB-ARBA"/>
</dbReference>
<dbReference type="Proteomes" id="UP001157418">
    <property type="component" value="Unassembled WGS sequence"/>
</dbReference>